<dbReference type="Proteomes" id="UP000555564">
    <property type="component" value="Unassembled WGS sequence"/>
</dbReference>
<keyword evidence="2" id="KW-1185">Reference proteome</keyword>
<name>A0A7X0M656_9ACTN</name>
<accession>A0A7X0M656</accession>
<gene>
    <name evidence="1" type="ORF">BJ992_002536</name>
</gene>
<dbReference type="AlphaFoldDB" id="A0A7X0M656"/>
<organism evidence="1 2">
    <name type="scientific">Sphaerisporangium rubeum</name>
    <dbReference type="NCBI Taxonomy" id="321317"/>
    <lineage>
        <taxon>Bacteria</taxon>
        <taxon>Bacillati</taxon>
        <taxon>Actinomycetota</taxon>
        <taxon>Actinomycetes</taxon>
        <taxon>Streptosporangiales</taxon>
        <taxon>Streptosporangiaceae</taxon>
        <taxon>Sphaerisporangium</taxon>
    </lineage>
</organism>
<comment type="caution">
    <text evidence="1">The sequence shown here is derived from an EMBL/GenBank/DDBJ whole genome shotgun (WGS) entry which is preliminary data.</text>
</comment>
<reference evidence="1 2" key="1">
    <citation type="submission" date="2020-08" db="EMBL/GenBank/DDBJ databases">
        <title>Sequencing the genomes of 1000 actinobacteria strains.</title>
        <authorList>
            <person name="Klenk H.-P."/>
        </authorList>
    </citation>
    <scope>NUCLEOTIDE SEQUENCE [LARGE SCALE GENOMIC DNA]</scope>
    <source>
        <strain evidence="1 2">DSM 44936</strain>
    </source>
</reference>
<dbReference type="EMBL" id="JACHIU010000001">
    <property type="protein sequence ID" value="MBB6473105.1"/>
    <property type="molecule type" value="Genomic_DNA"/>
</dbReference>
<proteinExistence type="predicted"/>
<evidence type="ECO:0000313" key="2">
    <source>
        <dbReference type="Proteomes" id="UP000555564"/>
    </source>
</evidence>
<evidence type="ECO:0000313" key="1">
    <source>
        <dbReference type="EMBL" id="MBB6473105.1"/>
    </source>
</evidence>
<dbReference type="RefSeq" id="WP_184980632.1">
    <property type="nucleotide sequence ID" value="NZ_BAAALO010000005.1"/>
</dbReference>
<sequence>MSKPPDPKAALDHLRRRYKLTSFNAEFGRLAAKISVRSCQDTAFQSLCEHLRTWFPRTSHHL</sequence>
<protein>
    <submittedName>
        <fullName evidence="1">Uncharacterized protein</fullName>
    </submittedName>
</protein>